<keyword evidence="1" id="KW-0812">Transmembrane</keyword>
<gene>
    <name evidence="2" type="primary">cyp19a1</name>
</gene>
<feature type="transmembrane region" description="Helical" evidence="1">
    <location>
        <begin position="40"/>
        <end position="60"/>
    </location>
</feature>
<proteinExistence type="evidence at transcript level"/>
<dbReference type="AlphaFoldDB" id="A0A386IR48"/>
<name>A0A386IR48_LATCA</name>
<evidence type="ECO:0000256" key="1">
    <source>
        <dbReference type="SAM" id="Phobius"/>
    </source>
</evidence>
<sequence>MDPLPACDLAMTPVGLETVLADLVSMSPNATAAGSSGISVATRTLMLFVCLLLVAVIYHIRSFFLSGFGATSVICEIHLDRYRDSQQLRSRFAEDGGGLRLLHTESLG</sequence>
<keyword evidence="1" id="KW-1133">Transmembrane helix</keyword>
<evidence type="ECO:0000313" key="2">
    <source>
        <dbReference type="EMBL" id="AYD60461.1"/>
    </source>
</evidence>
<dbReference type="EMBL" id="MH784537">
    <property type="protein sequence ID" value="AYD60461.1"/>
    <property type="molecule type" value="mRNA"/>
</dbReference>
<accession>A0A386IR48</accession>
<protein>
    <submittedName>
        <fullName evidence="2">Cytochrome P450 aromatase short form</fullName>
    </submittedName>
</protein>
<organism evidence="2">
    <name type="scientific">Lates calcarifer</name>
    <name type="common">Barramundi</name>
    <name type="synonym">Holocentrus calcarifer</name>
    <dbReference type="NCBI Taxonomy" id="8187"/>
    <lineage>
        <taxon>Eukaryota</taxon>
        <taxon>Metazoa</taxon>
        <taxon>Chordata</taxon>
        <taxon>Craniata</taxon>
        <taxon>Vertebrata</taxon>
        <taxon>Euteleostomi</taxon>
        <taxon>Actinopterygii</taxon>
        <taxon>Neopterygii</taxon>
        <taxon>Teleostei</taxon>
        <taxon>Neoteleostei</taxon>
        <taxon>Acanthomorphata</taxon>
        <taxon>Carangaria</taxon>
        <taxon>Carangaria incertae sedis</taxon>
        <taxon>Centropomidae</taxon>
        <taxon>Lates</taxon>
    </lineage>
</organism>
<reference evidence="2" key="1">
    <citation type="journal article" date="2018" name="PLoS ONE">
        <title>Sex-specific dmrt1 and cyp19a1 methylation and alternative splicing in gonads of the protandrous hermaphrodite barramundi.</title>
        <authorList>
            <person name="Domingos J.A."/>
            <person name="Budd A.M."/>
            <person name="Banh Q.Q."/>
            <person name="Goldsbury J.A."/>
            <person name="Zenger K.R."/>
            <person name="Jerry D.R."/>
        </authorList>
    </citation>
    <scope>NUCLEOTIDE SEQUENCE</scope>
</reference>
<keyword evidence="1" id="KW-0472">Membrane</keyword>